<dbReference type="EMBL" id="VMKP01000001">
    <property type="protein sequence ID" value="TVO66709.1"/>
    <property type="molecule type" value="Genomic_DNA"/>
</dbReference>
<evidence type="ECO:0000259" key="2">
    <source>
        <dbReference type="PROSITE" id="PS50975"/>
    </source>
</evidence>
<organism evidence="3 4">
    <name type="scientific">Spiribacter aquaticus</name>
    <dbReference type="NCBI Taxonomy" id="1935996"/>
    <lineage>
        <taxon>Bacteria</taxon>
        <taxon>Pseudomonadati</taxon>
        <taxon>Pseudomonadota</taxon>
        <taxon>Gammaproteobacteria</taxon>
        <taxon>Chromatiales</taxon>
        <taxon>Ectothiorhodospiraceae</taxon>
        <taxon>Spiribacter</taxon>
    </lineage>
</organism>
<name>A0A557RNF5_9GAMM</name>
<keyword evidence="4" id="KW-1185">Reference proteome</keyword>
<evidence type="ECO:0000256" key="1">
    <source>
        <dbReference type="PROSITE-ProRule" id="PRU00409"/>
    </source>
</evidence>
<accession>A0A557RNF5</accession>
<proteinExistence type="predicted"/>
<evidence type="ECO:0000313" key="4">
    <source>
        <dbReference type="Proteomes" id="UP000316688"/>
    </source>
</evidence>
<dbReference type="GO" id="GO:0046872">
    <property type="term" value="F:metal ion binding"/>
    <property type="evidence" value="ECO:0007669"/>
    <property type="project" value="InterPro"/>
</dbReference>
<sequence length="410" mass="45653">MSSQPEAWVFNCDYNGLSVIQSLGRAGVVVRALDAHRAIGTRSRYARYSSVPDPLVDEDGFIKALWRLREAVDSNPILVPTNDHWAEAIARHRAVLSEGFECCVCQYETVSLVLDKERFGYWGKSVGLPVPQVWQLEEARGDAEIPFPIGVKPNVRRSAGQGSFNARAADQLRFRRCVNRPELDAVLCEAEQADVHVFLQEIIEGRSDAMRTIGVYAVEGRLLGIVYGKKKRGFPPGSGDCVVGVAEEPPKWAIDLAEKSCAALHYTGIAELEVMQDSVSMHNFLIEINPRSWSWIGVSQPAGSNLPLLAYNNLAFGQEPAGLQVGCRDGEPVYYAKLLGDLQNTLLWYRFSDSKDWVLNFRGWWGTFAGKRGVFAEFAQDDLPVAIFSVVQAAKQFIRRARRVLGGERF</sequence>
<dbReference type="GO" id="GO:0005524">
    <property type="term" value="F:ATP binding"/>
    <property type="evidence" value="ECO:0007669"/>
    <property type="project" value="UniProtKB-UniRule"/>
</dbReference>
<dbReference type="SUPFAM" id="SSF56059">
    <property type="entry name" value="Glutathione synthetase ATP-binding domain-like"/>
    <property type="match status" value="1"/>
</dbReference>
<dbReference type="Proteomes" id="UP000316688">
    <property type="component" value="Unassembled WGS sequence"/>
</dbReference>
<comment type="caution">
    <text evidence="3">The sequence shown here is derived from an EMBL/GenBank/DDBJ whole genome shotgun (WGS) entry which is preliminary data.</text>
</comment>
<dbReference type="PROSITE" id="PS50975">
    <property type="entry name" value="ATP_GRASP"/>
    <property type="match status" value="1"/>
</dbReference>
<reference evidence="3 4" key="1">
    <citation type="submission" date="2019-07" db="EMBL/GenBank/DDBJ databases">
        <title>Reclasification of Spiribacter aquaticus.</title>
        <authorList>
            <person name="Leon M.J."/>
            <person name="Sanchez-Porro C."/>
            <person name="Ventosa A."/>
        </authorList>
    </citation>
    <scope>NUCLEOTIDE SEQUENCE [LARGE SCALE GENOMIC DNA]</scope>
    <source>
        <strain evidence="3 4">SP30</strain>
    </source>
</reference>
<feature type="domain" description="ATP-grasp" evidence="2">
    <location>
        <begin position="120"/>
        <end position="315"/>
    </location>
</feature>
<dbReference type="InterPro" id="IPR011761">
    <property type="entry name" value="ATP-grasp"/>
</dbReference>
<evidence type="ECO:0000313" key="3">
    <source>
        <dbReference type="EMBL" id="TVO66709.1"/>
    </source>
</evidence>
<dbReference type="AlphaFoldDB" id="A0A557RNF5"/>
<gene>
    <name evidence="3" type="ORF">FPL11_03235</name>
</gene>
<dbReference type="RefSeq" id="WP_144347209.1">
    <property type="nucleotide sequence ID" value="NZ_VMKP01000001.1"/>
</dbReference>
<keyword evidence="1" id="KW-0067">ATP-binding</keyword>
<protein>
    <submittedName>
        <fullName evidence="3">ATP-grasp domain-containing protein</fullName>
    </submittedName>
</protein>
<dbReference type="Gene3D" id="3.30.470.20">
    <property type="entry name" value="ATP-grasp fold, B domain"/>
    <property type="match status" value="1"/>
</dbReference>
<keyword evidence="1" id="KW-0547">Nucleotide-binding</keyword>